<comment type="caution">
    <text evidence="3">The sequence shown here is derived from an EMBL/GenBank/DDBJ whole genome shotgun (WGS) entry which is preliminary data.</text>
</comment>
<organism evidence="3 4">
    <name type="scientific">Shimazuella alba</name>
    <dbReference type="NCBI Taxonomy" id="2690964"/>
    <lineage>
        <taxon>Bacteria</taxon>
        <taxon>Bacillati</taxon>
        <taxon>Bacillota</taxon>
        <taxon>Bacilli</taxon>
        <taxon>Bacillales</taxon>
        <taxon>Thermoactinomycetaceae</taxon>
        <taxon>Shimazuella</taxon>
    </lineage>
</organism>
<feature type="transmembrane region" description="Helical" evidence="1">
    <location>
        <begin position="138"/>
        <end position="160"/>
    </location>
</feature>
<sequence>MRKKKKKNWFQQIPRAIRYHYLKLLRSPEGVKKVSLGFALGFGLEMIVLPTASLIYILFYPIVRLCKASFPASVIGNVIGKLTFLPVILLPFSKKIGEFIYPTPYKDHVIHFHDIFQQLLQGDFHVIERIFRGGLHIIIGQSIFGLILGFASYFVIYHLYERSRKKRRDN</sequence>
<evidence type="ECO:0000256" key="1">
    <source>
        <dbReference type="SAM" id="Phobius"/>
    </source>
</evidence>
<evidence type="ECO:0000313" key="4">
    <source>
        <dbReference type="Proteomes" id="UP000430692"/>
    </source>
</evidence>
<reference evidence="3 4" key="1">
    <citation type="submission" date="2019-12" db="EMBL/GenBank/DDBJ databases">
        <title>Whole-genome analyses of novel actinobacteria.</title>
        <authorList>
            <person name="Sahin N."/>
            <person name="Saygin H."/>
        </authorList>
    </citation>
    <scope>NUCLEOTIDE SEQUENCE [LARGE SCALE GENOMIC DNA]</scope>
    <source>
        <strain evidence="3 4">KC615</strain>
    </source>
</reference>
<accession>A0A6I4VTR3</accession>
<keyword evidence="1" id="KW-1133">Transmembrane helix</keyword>
<evidence type="ECO:0000259" key="2">
    <source>
        <dbReference type="Pfam" id="PF09835"/>
    </source>
</evidence>
<keyword evidence="1" id="KW-0472">Membrane</keyword>
<dbReference type="Pfam" id="PF09835">
    <property type="entry name" value="DUF2062"/>
    <property type="match status" value="1"/>
</dbReference>
<name>A0A6I4VTR3_9BACL</name>
<dbReference type="Proteomes" id="UP000430692">
    <property type="component" value="Unassembled WGS sequence"/>
</dbReference>
<gene>
    <name evidence="3" type="ORF">GSM42_05785</name>
</gene>
<keyword evidence="1" id="KW-0812">Transmembrane</keyword>
<protein>
    <submittedName>
        <fullName evidence="3">DUF2062 domain-containing protein</fullName>
    </submittedName>
</protein>
<dbReference type="InterPro" id="IPR018639">
    <property type="entry name" value="DUF2062"/>
</dbReference>
<feature type="domain" description="DUF2062" evidence="2">
    <location>
        <begin position="15"/>
        <end position="168"/>
    </location>
</feature>
<proteinExistence type="predicted"/>
<evidence type="ECO:0000313" key="3">
    <source>
        <dbReference type="EMBL" id="MXQ53250.1"/>
    </source>
</evidence>
<keyword evidence="4" id="KW-1185">Reference proteome</keyword>
<dbReference type="AlphaFoldDB" id="A0A6I4VTR3"/>
<feature type="transmembrane region" description="Helical" evidence="1">
    <location>
        <begin position="36"/>
        <end position="59"/>
    </location>
</feature>
<dbReference type="EMBL" id="WUUL01000003">
    <property type="protein sequence ID" value="MXQ53250.1"/>
    <property type="molecule type" value="Genomic_DNA"/>
</dbReference>
<dbReference type="RefSeq" id="WP_160800608.1">
    <property type="nucleotide sequence ID" value="NZ_WUUL01000003.1"/>
</dbReference>